<sequence length="159" mass="17389">MSSREQLITWLNDAYAMESALEEVLERHAKDAEDHPEVHARIMRHIDETREQAETVRGCIDALGGSVSGAKSAFASFFGSMQGMANKPAGDTLVKNGLADFAAEHFEIASYKALIQAARSLGEEEIARKLTGILRQEEDMAAFLEEKLPDAVSETLAHA</sequence>
<dbReference type="Gene3D" id="1.20.1260.10">
    <property type="match status" value="1"/>
</dbReference>
<accession>A0A7Z0JCQ8</accession>
<dbReference type="Proteomes" id="UP000572051">
    <property type="component" value="Unassembled WGS sequence"/>
</dbReference>
<comment type="caution">
    <text evidence="1">The sequence shown here is derived from an EMBL/GenBank/DDBJ whole genome shotgun (WGS) entry which is preliminary data.</text>
</comment>
<evidence type="ECO:0000313" key="1">
    <source>
        <dbReference type="EMBL" id="NYJ36709.1"/>
    </source>
</evidence>
<gene>
    <name evidence="1" type="ORF">HNR10_004590</name>
</gene>
<dbReference type="RefSeq" id="WP_179826822.1">
    <property type="nucleotide sequence ID" value="NZ_JACCFS010000001.1"/>
</dbReference>
<dbReference type="InterPro" id="IPR012347">
    <property type="entry name" value="Ferritin-like"/>
</dbReference>
<evidence type="ECO:0000313" key="2">
    <source>
        <dbReference type="Proteomes" id="UP000572051"/>
    </source>
</evidence>
<dbReference type="InterPro" id="IPR010287">
    <property type="entry name" value="DUF892_YciF-like"/>
</dbReference>
<organism evidence="1 2">
    <name type="scientific">Nocardiopsis aegyptia</name>
    <dbReference type="NCBI Taxonomy" id="220378"/>
    <lineage>
        <taxon>Bacteria</taxon>
        <taxon>Bacillati</taxon>
        <taxon>Actinomycetota</taxon>
        <taxon>Actinomycetes</taxon>
        <taxon>Streptosporangiales</taxon>
        <taxon>Nocardiopsidaceae</taxon>
        <taxon>Nocardiopsis</taxon>
    </lineage>
</organism>
<dbReference type="AlphaFoldDB" id="A0A7Z0JCQ8"/>
<reference evidence="1 2" key="1">
    <citation type="submission" date="2020-07" db="EMBL/GenBank/DDBJ databases">
        <title>Sequencing the genomes of 1000 actinobacteria strains.</title>
        <authorList>
            <person name="Klenk H.-P."/>
        </authorList>
    </citation>
    <scope>NUCLEOTIDE SEQUENCE [LARGE SCALE GENOMIC DNA]</scope>
    <source>
        <strain evidence="1 2">DSM 44442</strain>
    </source>
</reference>
<dbReference type="InterPro" id="IPR009078">
    <property type="entry name" value="Ferritin-like_SF"/>
</dbReference>
<dbReference type="Pfam" id="PF05974">
    <property type="entry name" value="DUF892"/>
    <property type="match status" value="1"/>
</dbReference>
<dbReference type="SUPFAM" id="SSF47240">
    <property type="entry name" value="Ferritin-like"/>
    <property type="match status" value="1"/>
</dbReference>
<dbReference type="EMBL" id="JACCFS010000001">
    <property type="protein sequence ID" value="NYJ36709.1"/>
    <property type="molecule type" value="Genomic_DNA"/>
</dbReference>
<keyword evidence="2" id="KW-1185">Reference proteome</keyword>
<proteinExistence type="predicted"/>
<dbReference type="CDD" id="cd00657">
    <property type="entry name" value="Ferritin_like"/>
    <property type="match status" value="1"/>
</dbReference>
<name>A0A7Z0JCQ8_9ACTN</name>
<protein>
    <submittedName>
        <fullName evidence="1">Ferritin-like metal-binding protein YciE</fullName>
    </submittedName>
</protein>